<name>A0A484BXP9_DRONA</name>
<feature type="compositionally biased region" description="Low complexity" evidence="2">
    <location>
        <begin position="147"/>
        <end position="157"/>
    </location>
</feature>
<evidence type="ECO:0000259" key="3">
    <source>
        <dbReference type="Pfam" id="PF13870"/>
    </source>
</evidence>
<feature type="coiled-coil region" evidence="1">
    <location>
        <begin position="598"/>
        <end position="639"/>
    </location>
</feature>
<feature type="compositionally biased region" description="Acidic residues" evidence="2">
    <location>
        <begin position="215"/>
        <end position="224"/>
    </location>
</feature>
<dbReference type="STRING" id="7232.A0A484BXP9"/>
<feature type="compositionally biased region" description="Acidic residues" evidence="2">
    <location>
        <begin position="51"/>
        <end position="64"/>
    </location>
</feature>
<sequence length="709" mass="80978">MEENTEAPVETTEEPDSEMRRGTPSEIAITFASEETTQAIEGEASKVDGEQTMEVDVDEDELDDEARARLEKKKREKKREMKRQANLVLKSHFQEMADENAQPVEKSAPPRSSTELDAMGESKSSVDGEGGAGEGDDVDDADDATDATDAADVADVADVGDSDAVVEIDDDEKEEKSPVESSSDEDDYSRRACPASFKGDFFQNFYFPSLSDITTDSEAEEAEEAAQAPAEVKEPEKESPTVTDTGKTVDPLGGEPRPSEKEEEPAAEEQQAQPQSEEESEESSSSSISFDWPFPLEDEAPPPPVIDATDYAMEMLIEMDTTLKVVPAASDTELEHLRIERANRQVCAEVLFRLIDDAVEAAEYVDPLKILKNKLDKHKLLAEIHRLLSECMGAKQYNSDITNKMFDYYRRVGQLRCFDPLPASQERKEYLRHREALTVLDHLKKKAADTKRKYVVHMASVTMDLNYVRKIALTSVDSLENCVRTTLLRKDFEVMPRIVEYELRRMQNLRNEVSDSRLWLITRQHTLGRLIERKRQFDQITPELTMDQFLNAQRDVTALGTKVEERNYELNRMRDRCTKHVHQLAFIREKTSMISATLLNHREDLDEKLERQSELRDQLLALKIEHSRLKDQKAQLQEKSGLLYRTALLHDFDKTVEHVDEKRIYVSKLRDMVRDLESNIAIFEDEGHRSSYLLSSMKKIKKNELKRKL</sequence>
<dbReference type="Pfam" id="PF13870">
    <property type="entry name" value="CCDC113_CCDC96_CC"/>
    <property type="match status" value="1"/>
</dbReference>
<feature type="compositionally biased region" description="Acidic residues" evidence="2">
    <location>
        <begin position="158"/>
        <end position="173"/>
    </location>
</feature>
<feature type="region of interest" description="Disordered" evidence="2">
    <location>
        <begin position="1"/>
        <end position="192"/>
    </location>
</feature>
<feature type="compositionally biased region" description="Acidic residues" evidence="2">
    <location>
        <begin position="134"/>
        <end position="146"/>
    </location>
</feature>
<feature type="compositionally biased region" description="Acidic residues" evidence="2">
    <location>
        <begin position="1"/>
        <end position="16"/>
    </location>
</feature>
<reference evidence="4 5" key="1">
    <citation type="journal article" date="2019" name="J. Hered.">
        <title>An Improved Genome Assembly for Drosophila navojoa, the Basal Species in the mojavensis Cluster.</title>
        <authorList>
            <person name="Vanderlinde T."/>
            <person name="Dupim E.G."/>
            <person name="Nazario-Yepiz N.O."/>
            <person name="Carvalho A.B."/>
        </authorList>
    </citation>
    <scope>NUCLEOTIDE SEQUENCE [LARGE SCALE GENOMIC DNA]</scope>
    <source>
        <strain evidence="4">Navoj_Jal97</strain>
        <tissue evidence="4">Whole organism</tissue>
    </source>
</reference>
<evidence type="ECO:0000256" key="2">
    <source>
        <dbReference type="SAM" id="MobiDB-lite"/>
    </source>
</evidence>
<dbReference type="InterPro" id="IPR025254">
    <property type="entry name" value="CCDC113/CCDC96_CC"/>
</dbReference>
<organism evidence="4 5">
    <name type="scientific">Drosophila navojoa</name>
    <name type="common">Fruit fly</name>
    <dbReference type="NCBI Taxonomy" id="7232"/>
    <lineage>
        <taxon>Eukaryota</taxon>
        <taxon>Metazoa</taxon>
        <taxon>Ecdysozoa</taxon>
        <taxon>Arthropoda</taxon>
        <taxon>Hexapoda</taxon>
        <taxon>Insecta</taxon>
        <taxon>Pterygota</taxon>
        <taxon>Neoptera</taxon>
        <taxon>Endopterygota</taxon>
        <taxon>Diptera</taxon>
        <taxon>Brachycera</taxon>
        <taxon>Muscomorpha</taxon>
        <taxon>Ephydroidea</taxon>
        <taxon>Drosophilidae</taxon>
        <taxon>Drosophila</taxon>
    </lineage>
</organism>
<comment type="caution">
    <text evidence="4">The sequence shown here is derived from an EMBL/GenBank/DDBJ whole genome shotgun (WGS) entry which is preliminary data.</text>
</comment>
<evidence type="ECO:0000313" key="5">
    <source>
        <dbReference type="Proteomes" id="UP000295192"/>
    </source>
</evidence>
<dbReference type="AlphaFoldDB" id="A0A484BXP9"/>
<dbReference type="EMBL" id="LSRL02000001">
    <property type="protein sequence ID" value="TDG53483.1"/>
    <property type="molecule type" value="Genomic_DNA"/>
</dbReference>
<evidence type="ECO:0000313" key="4">
    <source>
        <dbReference type="EMBL" id="TDG53483.1"/>
    </source>
</evidence>
<protein>
    <recommendedName>
        <fullName evidence="3">CCDC113/CCDC96 coiled-coil domain-containing protein</fullName>
    </recommendedName>
</protein>
<dbReference type="OMA" id="RLQQKCG"/>
<dbReference type="Proteomes" id="UP000295192">
    <property type="component" value="Unassembled WGS sequence"/>
</dbReference>
<gene>
    <name evidence="4" type="ORF">AWZ03_000298</name>
</gene>
<dbReference type="KEGG" id="dnv:108649283"/>
<evidence type="ECO:0000256" key="1">
    <source>
        <dbReference type="SAM" id="Coils"/>
    </source>
</evidence>
<accession>A0A484BXP9</accession>
<proteinExistence type="predicted"/>
<dbReference type="OrthoDB" id="10254794at2759"/>
<keyword evidence="1" id="KW-0175">Coiled coil</keyword>
<keyword evidence="5" id="KW-1185">Reference proteome</keyword>
<feature type="domain" description="CCDC113/CCDC96 coiled-coil" evidence="3">
    <location>
        <begin position="506"/>
        <end position="681"/>
    </location>
</feature>
<feature type="region of interest" description="Disordered" evidence="2">
    <location>
        <begin position="212"/>
        <end position="305"/>
    </location>
</feature>